<dbReference type="PATRIC" id="fig|1605367.3.peg.1715"/>
<dbReference type="Proteomes" id="UP000050454">
    <property type="component" value="Unassembled WGS sequence"/>
</dbReference>
<feature type="chain" id="PRO_5006136301" description="Bacterial surface antigen (D15) domain-containing protein" evidence="1">
    <location>
        <begin position="25"/>
        <end position="945"/>
    </location>
</feature>
<comment type="caution">
    <text evidence="2">The sequence shown here is derived from an EMBL/GenBank/DDBJ whole genome shotgun (WGS) entry which is preliminary data.</text>
</comment>
<gene>
    <name evidence="2" type="ORF">AFM12_01870</name>
</gene>
<proteinExistence type="predicted"/>
<name>A0A0P7BWS1_9BACT</name>
<dbReference type="STRING" id="1605367.AFM12_01870"/>
<accession>A0A0P7BWS1</accession>
<dbReference type="RefSeq" id="WP_055143580.1">
    <property type="nucleotide sequence ID" value="NZ_JXSZ01000005.1"/>
</dbReference>
<keyword evidence="1" id="KW-0732">Signal</keyword>
<dbReference type="EMBL" id="LGTQ01000005">
    <property type="protein sequence ID" value="KPM49389.1"/>
    <property type="molecule type" value="Genomic_DNA"/>
</dbReference>
<dbReference type="AlphaFoldDB" id="A0A0P7BWS1"/>
<feature type="signal peptide" evidence="1">
    <location>
        <begin position="1"/>
        <end position="24"/>
    </location>
</feature>
<reference evidence="2 3" key="1">
    <citation type="submission" date="2015-07" db="EMBL/GenBank/DDBJ databases">
        <title>The draft genome sequence of Leadbetterella sp. JN14-9.</title>
        <authorList>
            <person name="Liu Y."/>
            <person name="Du J."/>
            <person name="Shao Z."/>
        </authorList>
    </citation>
    <scope>NUCLEOTIDE SEQUENCE [LARGE SCALE GENOMIC DNA]</scope>
    <source>
        <strain evidence="2 3">JN14-9</strain>
    </source>
</reference>
<sequence>MFRVKFVTKLLLCGLILISVKLFSQESVEVLNPPGQNWQKIENEKSTIIYPEGIEHQAKRVASIVDDIAKKQNSSIGSKVINVPIILHTQSMEANGFVATAPFRSEFYPLGIADWNITGTNNWTDLLAIHEYRHVLQSSNTLVGITKLGRILTGQFGWGTMRLLTSPNWFAEGDAVVSETVFTDLGRGRLPSFTFEQRALQQADKKVSYVKARHGSYKTQMPSHYPFGYQMALYARKEFGNDIWSKVVRDANQFDRIFYPFSGALKKNTGLRPKQLYRKAYDELNSNYSELLSSREFSKLINLTEPQKTVTEYSYPHIFKGRIIARKSSYKQTAHLVSIHEGKEKKLTDIGHNSNAYVSYTGSKAAWVEIKQDPYYQNKDFQRLIIYDFEKDEKTIHLDGKRLFYAALSPEADKIFTIEFDMQMRYSLNLYDREREDKLSEFLLPEGYEVAYPLFDSMDDNVVYLALKSKGKEKFVAYRTDSKTFSNLTEEYAHVMIEPSQSDTHLFFRASFDGIDNIYAVPKDGSKRISKVTSAKIGAGFPFVNGQELIFSDYHVKGNNLAKTPLSLQPYQPHSPKSMEIYSAVNGLPENDLILNHLPDKNYQPEKYNSIIGGWRFHSWGILPAFSQAEGQGFPGLSQAEGFVRMDNLLSTQALNLNTTYFLNEGETEYGFDYSLAAFFPVIQVGYNFRDRSVPAPRGNRLLEFKEQEAHAGIRIPLETVKNNFTYSTNLGAFWKGIQPFQQTGPDSYLNDPFGLYELNGSFSVLRRRAYQNLQSRFGASVSGTFSQSLQQGMAGLYRFGGTVYLPGVSLNHGVRITAATHFESLENTYQFPDNFSSARGFAVGGLEQVNRLAFNYQLPLLYPDLGIPGITYIRRLRANLFYDVAEIRNSTAKTNIASVGMELLADQVALNILPIPVGVRLGYRLKNDLISYDSPFFINLMIGE</sequence>
<evidence type="ECO:0000313" key="2">
    <source>
        <dbReference type="EMBL" id="KPM49389.1"/>
    </source>
</evidence>
<evidence type="ECO:0008006" key="4">
    <source>
        <dbReference type="Google" id="ProtNLM"/>
    </source>
</evidence>
<keyword evidence="3" id="KW-1185">Reference proteome</keyword>
<protein>
    <recommendedName>
        <fullName evidence="4">Bacterial surface antigen (D15) domain-containing protein</fullName>
    </recommendedName>
</protein>
<evidence type="ECO:0000313" key="3">
    <source>
        <dbReference type="Proteomes" id="UP000050454"/>
    </source>
</evidence>
<organism evidence="2 3">
    <name type="scientific">Jiulongibacter sediminis</name>
    <dbReference type="NCBI Taxonomy" id="1605367"/>
    <lineage>
        <taxon>Bacteria</taxon>
        <taxon>Pseudomonadati</taxon>
        <taxon>Bacteroidota</taxon>
        <taxon>Cytophagia</taxon>
        <taxon>Cytophagales</taxon>
        <taxon>Leadbetterellaceae</taxon>
        <taxon>Jiulongibacter</taxon>
    </lineage>
</organism>
<evidence type="ECO:0000256" key="1">
    <source>
        <dbReference type="SAM" id="SignalP"/>
    </source>
</evidence>
<dbReference type="SUPFAM" id="SSF69304">
    <property type="entry name" value="Tricorn protease N-terminal domain"/>
    <property type="match status" value="1"/>
</dbReference>
<dbReference type="OrthoDB" id="9799878at2"/>